<protein>
    <submittedName>
        <fullName evidence="1">Uncharacterized protein</fullName>
    </submittedName>
</protein>
<organism evidence="1 2">
    <name type="scientific">Lactobacillus gallinarum DSM 10532 = JCM 2011</name>
    <dbReference type="NCBI Taxonomy" id="1423748"/>
    <lineage>
        <taxon>Bacteria</taxon>
        <taxon>Bacillati</taxon>
        <taxon>Bacillota</taxon>
        <taxon>Bacilli</taxon>
        <taxon>Lactobacillales</taxon>
        <taxon>Lactobacillaceae</taxon>
        <taxon>Lactobacillus</taxon>
    </lineage>
</organism>
<proteinExistence type="predicted"/>
<dbReference type="Proteomes" id="UP000051311">
    <property type="component" value="Unassembled WGS sequence"/>
</dbReference>
<evidence type="ECO:0000313" key="2">
    <source>
        <dbReference type="Proteomes" id="UP000051311"/>
    </source>
</evidence>
<name>A0A0R1NLP5_9LACO</name>
<evidence type="ECO:0000313" key="1">
    <source>
        <dbReference type="EMBL" id="KRL21360.1"/>
    </source>
</evidence>
<dbReference type="EMBL" id="AZEL01000047">
    <property type="protein sequence ID" value="KRL21360.1"/>
    <property type="molecule type" value="Genomic_DNA"/>
</dbReference>
<reference evidence="1 2" key="1">
    <citation type="journal article" date="2015" name="Genome Announc.">
        <title>Expanding the biotechnology potential of lactobacilli through comparative genomics of 213 strains and associated genera.</title>
        <authorList>
            <person name="Sun Z."/>
            <person name="Harris H.M."/>
            <person name="McCann A."/>
            <person name="Guo C."/>
            <person name="Argimon S."/>
            <person name="Zhang W."/>
            <person name="Yang X."/>
            <person name="Jeffery I.B."/>
            <person name="Cooney J.C."/>
            <person name="Kagawa T.F."/>
            <person name="Liu W."/>
            <person name="Song Y."/>
            <person name="Salvetti E."/>
            <person name="Wrobel A."/>
            <person name="Rasinkangas P."/>
            <person name="Parkhill J."/>
            <person name="Rea M.C."/>
            <person name="O'Sullivan O."/>
            <person name="Ritari J."/>
            <person name="Douillard F.P."/>
            <person name="Paul Ross R."/>
            <person name="Yang R."/>
            <person name="Briner A.E."/>
            <person name="Felis G.E."/>
            <person name="de Vos W.M."/>
            <person name="Barrangou R."/>
            <person name="Klaenhammer T.R."/>
            <person name="Caufield P.W."/>
            <person name="Cui Y."/>
            <person name="Zhang H."/>
            <person name="O'Toole P.W."/>
        </authorList>
    </citation>
    <scope>NUCLEOTIDE SEQUENCE [LARGE SCALE GENOMIC DNA]</scope>
    <source>
        <strain evidence="1 2">DSM 10532</strain>
    </source>
</reference>
<sequence length="230" mass="26750">MPKFRPKLVTNHNNPSLTTGVKLFNQHTAGQLNAHNADVKILFFDQFLNSFKDEKNEFSNFVDRLGIKNTSTYKNILSLSKNPQQIANEITAIDILHRQNSKRIKEILSHDISKEIIDYFNDSIFESTVNKGTDFFDPNGKGKFRVFSIYAINPDNLNDNTQNLIVILIDPYHLVCPVANRQKNFNKDKNRHYTFEKYKECRHSLSDLFKEKFDNSDSVRYIHLNAFASK</sequence>
<accession>A0A0R1NLP5</accession>
<dbReference type="STRING" id="1423748.FC37_GL001446"/>
<dbReference type="PATRIC" id="fig|1423748.3.peg.1507"/>
<dbReference type="AlphaFoldDB" id="A0A0R1NLP5"/>
<gene>
    <name evidence="1" type="ORF">FC37_GL001446</name>
</gene>
<dbReference type="eggNOG" id="ENOG5032AVF">
    <property type="taxonomic scope" value="Bacteria"/>
</dbReference>
<comment type="caution">
    <text evidence="1">The sequence shown here is derived from an EMBL/GenBank/DDBJ whole genome shotgun (WGS) entry which is preliminary data.</text>
</comment>